<reference evidence="1 2" key="1">
    <citation type="submission" date="2016-04" db="EMBL/GenBank/DDBJ databases">
        <title>Multiple horizontal gene transfer events from other fungi enriched the ability of the initially mycotrophic fungus Trichoderma (Ascomycota) to feed on dead plant biomass.</title>
        <authorList>
            <person name="Atanasova L."/>
            <person name="Chenthamara K."/>
            <person name="Zhang J."/>
            <person name="Grujic M."/>
            <person name="Henrissat B."/>
            <person name="Kuo A."/>
            <person name="Aertz A."/>
            <person name="Salamov A."/>
            <person name="Lipzen A."/>
            <person name="Labutti K."/>
            <person name="Barry K."/>
            <person name="Miao Y."/>
            <person name="Rahimi M.J."/>
            <person name="Shen Q."/>
            <person name="Grigoriev I.V."/>
            <person name="Kubicek C.P."/>
            <person name="Druzhinina I.S."/>
        </authorList>
    </citation>
    <scope>NUCLEOTIDE SEQUENCE [LARGE SCALE GENOMIC DNA]</scope>
    <source>
        <strain evidence="1 2">NJAU 4742</strain>
    </source>
</reference>
<name>A0A1T3C5D1_9HYPO</name>
<evidence type="ECO:0000313" key="1">
    <source>
        <dbReference type="EMBL" id="OPB36235.1"/>
    </source>
</evidence>
<accession>A0A1T3C5D1</accession>
<sequence>MMSFPCHCPNAFRPEPLRYGLFRSASVIQANILSANTSWPSFATSGSICSLNSAGRNTIQGCVVDKWHPRRIVQASSVVSKPTWSILGKGVTVAVIRTHTKH</sequence>
<organism evidence="1 2">
    <name type="scientific">Trichoderma guizhouense</name>
    <dbReference type="NCBI Taxonomy" id="1491466"/>
    <lineage>
        <taxon>Eukaryota</taxon>
        <taxon>Fungi</taxon>
        <taxon>Dikarya</taxon>
        <taxon>Ascomycota</taxon>
        <taxon>Pezizomycotina</taxon>
        <taxon>Sordariomycetes</taxon>
        <taxon>Hypocreomycetidae</taxon>
        <taxon>Hypocreales</taxon>
        <taxon>Hypocreaceae</taxon>
        <taxon>Trichoderma</taxon>
    </lineage>
</organism>
<dbReference type="EMBL" id="LVVK01000026">
    <property type="protein sequence ID" value="OPB36235.1"/>
    <property type="molecule type" value="Genomic_DNA"/>
</dbReference>
<gene>
    <name evidence="1" type="ORF">A0O28_0110110</name>
</gene>
<dbReference type="Proteomes" id="UP000191004">
    <property type="component" value="Unassembled WGS sequence"/>
</dbReference>
<comment type="caution">
    <text evidence="1">The sequence shown here is derived from an EMBL/GenBank/DDBJ whole genome shotgun (WGS) entry which is preliminary data.</text>
</comment>
<keyword evidence="2" id="KW-1185">Reference proteome</keyword>
<protein>
    <submittedName>
        <fullName evidence="1">Uncharacterized protein</fullName>
    </submittedName>
</protein>
<dbReference type="AlphaFoldDB" id="A0A1T3C5D1"/>
<proteinExistence type="predicted"/>
<evidence type="ECO:0000313" key="2">
    <source>
        <dbReference type="Proteomes" id="UP000191004"/>
    </source>
</evidence>